<evidence type="ECO:0000256" key="1">
    <source>
        <dbReference type="SAM" id="MobiDB-lite"/>
    </source>
</evidence>
<dbReference type="InterPro" id="IPR035919">
    <property type="entry name" value="EAL_sf"/>
</dbReference>
<feature type="region of interest" description="Disordered" evidence="1">
    <location>
        <begin position="124"/>
        <end position="162"/>
    </location>
</feature>
<feature type="transmembrane region" description="Helical" evidence="2">
    <location>
        <begin position="61"/>
        <end position="79"/>
    </location>
</feature>
<dbReference type="SUPFAM" id="SSF141868">
    <property type="entry name" value="EAL domain-like"/>
    <property type="match status" value="1"/>
</dbReference>
<gene>
    <name evidence="4" type="ordered locus">Hden_2461</name>
</gene>
<keyword evidence="5" id="KW-1185">Reference proteome</keyword>
<dbReference type="STRING" id="582899.Hden_2461"/>
<dbReference type="HOGENOM" id="CLU_400514_0_0_5"/>
<dbReference type="Pfam" id="PF00563">
    <property type="entry name" value="EAL"/>
    <property type="match status" value="1"/>
</dbReference>
<feature type="compositionally biased region" description="Low complexity" evidence="1">
    <location>
        <begin position="15"/>
        <end position="34"/>
    </location>
</feature>
<keyword evidence="2" id="KW-0472">Membrane</keyword>
<dbReference type="Gene3D" id="3.20.20.450">
    <property type="entry name" value="EAL domain"/>
    <property type="match status" value="1"/>
</dbReference>
<dbReference type="PROSITE" id="PS50883">
    <property type="entry name" value="EAL"/>
    <property type="match status" value="1"/>
</dbReference>
<feature type="region of interest" description="Disordered" evidence="1">
    <location>
        <begin position="178"/>
        <end position="225"/>
    </location>
</feature>
<dbReference type="KEGG" id="hdn:Hden_2461"/>
<feature type="compositionally biased region" description="Basic and acidic residues" evidence="1">
    <location>
        <begin position="390"/>
        <end position="415"/>
    </location>
</feature>
<protein>
    <submittedName>
        <fullName evidence="4">Diguanylate phosphodiesterase</fullName>
    </submittedName>
</protein>
<dbReference type="eggNOG" id="COG2200">
    <property type="taxonomic scope" value="Bacteria"/>
</dbReference>
<feature type="region of interest" description="Disordered" evidence="1">
    <location>
        <begin position="242"/>
        <end position="282"/>
    </location>
</feature>
<evidence type="ECO:0000259" key="3">
    <source>
        <dbReference type="PROSITE" id="PS50883"/>
    </source>
</evidence>
<dbReference type="EMBL" id="CP002083">
    <property type="protein sequence ID" value="ADJ24258.1"/>
    <property type="molecule type" value="Genomic_DNA"/>
</dbReference>
<evidence type="ECO:0000313" key="5">
    <source>
        <dbReference type="Proteomes" id="UP000002033"/>
    </source>
</evidence>
<proteinExistence type="predicted"/>
<dbReference type="Proteomes" id="UP000002033">
    <property type="component" value="Chromosome"/>
</dbReference>
<dbReference type="SMART" id="SM00052">
    <property type="entry name" value="EAL"/>
    <property type="match status" value="1"/>
</dbReference>
<name>D8JSG4_HYPDA</name>
<feature type="region of interest" description="Disordered" evidence="1">
    <location>
        <begin position="1"/>
        <end position="54"/>
    </location>
</feature>
<keyword evidence="2" id="KW-1133">Transmembrane helix</keyword>
<dbReference type="AlphaFoldDB" id="D8JSG4"/>
<organism evidence="4 5">
    <name type="scientific">Hyphomicrobium denitrificans (strain ATCC 51888 / DSM 1869 / NCIMB 11706 / TK 0415)</name>
    <dbReference type="NCBI Taxonomy" id="582899"/>
    <lineage>
        <taxon>Bacteria</taxon>
        <taxon>Pseudomonadati</taxon>
        <taxon>Pseudomonadota</taxon>
        <taxon>Alphaproteobacteria</taxon>
        <taxon>Hyphomicrobiales</taxon>
        <taxon>Hyphomicrobiaceae</taxon>
        <taxon>Hyphomicrobium</taxon>
    </lineage>
</organism>
<sequence length="687" mass="72207">MGGLKTMRRQDETKPSAAPATSGAAGAAGAQSAPHTPGPDVASKPDAAAEPKKESGLRDGFVLLSIVVVAAAIATMLYAQFGLPLGASIGAGVGAWMLFMLIHKQVQKSTQIAELKAELARTRFQSAKPQRPAALRGMKLSPATGAGSESRQPEFPSATTASDAAKAAAAVARSAPLGAAPHRPAANADVASTPVSAPVHGRLSVPPLRGAMPTPEQEAAETSLNDTSNDLTAMRFPASGIEAARDERSSTGGAELIRDQWSFRPRTEASAPGSPAAARSATTVEGDLELVQRKIRELADEVNFVEAARAPAKPMRPEMRSTPTTDAIEHSIGALKAAATTMRERPGGLGDFIPKSVIPEPAPSSSSPKPASLPDLGELVIPATAERIAGADHSPKKAEPELEASQHEPHHELPLPERPLVDFGMNSAPPAAPAPNSRELAQAIDTAAIDVFLAPIVTLSEHAVNHYEMTVALRTPDGTRLDSREEEFAHAGPDLAAKFDSERLQRAAALSLRMEARDKDGSLLVEVMGGSLSERAFLETIAQVYGTRPKVATQLVVLLTQRAIDAFTPSVWQAIRDMHAYGFRFALDGIEHMRTDFAALAVAGFRFIRLPSHVVFDGFTASDRFVAADEIYQRATLAGLSIIASGIADAKTQKRLLEIGVDLGQGALFGVPRQVMLTGPSNQSAAA</sequence>
<feature type="region of interest" description="Disordered" evidence="1">
    <location>
        <begin position="390"/>
        <end position="417"/>
    </location>
</feature>
<reference evidence="5" key="1">
    <citation type="journal article" date="2011" name="J. Bacteriol.">
        <title>Genome sequences of eight morphologically diverse alphaproteobacteria.</title>
        <authorList>
            <consortium name="US DOE Joint Genome Institute"/>
            <person name="Brown P.J."/>
            <person name="Kysela D.T."/>
            <person name="Buechlein A."/>
            <person name="Hemmerich C."/>
            <person name="Brun Y.V."/>
        </authorList>
    </citation>
    <scope>NUCLEOTIDE SEQUENCE [LARGE SCALE GENOMIC DNA]</scope>
    <source>
        <strain evidence="5">ATCC 51888 / DSM 1869 / NCIB 11706 / TK 0415</strain>
    </source>
</reference>
<feature type="domain" description="EAL" evidence="3">
    <location>
        <begin position="433"/>
        <end position="686"/>
    </location>
</feature>
<evidence type="ECO:0000256" key="2">
    <source>
        <dbReference type="SAM" id="Phobius"/>
    </source>
</evidence>
<dbReference type="InterPro" id="IPR001633">
    <property type="entry name" value="EAL_dom"/>
</dbReference>
<feature type="compositionally biased region" description="Low complexity" evidence="1">
    <location>
        <begin position="269"/>
        <end position="281"/>
    </location>
</feature>
<dbReference type="OrthoDB" id="7178689at2"/>
<keyword evidence="2" id="KW-0812">Transmembrane</keyword>
<evidence type="ECO:0000313" key="4">
    <source>
        <dbReference type="EMBL" id="ADJ24258.1"/>
    </source>
</evidence>
<accession>D8JSG4</accession>